<proteinExistence type="predicted"/>
<evidence type="ECO:0000256" key="8">
    <source>
        <dbReference type="ARBA" id="ARBA00023242"/>
    </source>
</evidence>
<dbReference type="CDD" id="cd09371">
    <property type="entry name" value="LIM1_Lmx1b"/>
    <property type="match status" value="1"/>
</dbReference>
<dbReference type="GO" id="GO:0005634">
    <property type="term" value="C:nucleus"/>
    <property type="evidence" value="ECO:0007669"/>
    <property type="project" value="UniProtKB-SubCell"/>
</dbReference>
<dbReference type="GO" id="GO:0000977">
    <property type="term" value="F:RNA polymerase II transcription regulatory region sequence-specific DNA binding"/>
    <property type="evidence" value="ECO:0007669"/>
    <property type="project" value="TreeGrafter"/>
</dbReference>
<evidence type="ECO:0000256" key="1">
    <source>
        <dbReference type="ARBA" id="ARBA00004123"/>
    </source>
</evidence>
<evidence type="ECO:0000256" key="3">
    <source>
        <dbReference type="ARBA" id="ARBA00022737"/>
    </source>
</evidence>
<dbReference type="GO" id="GO:0000981">
    <property type="term" value="F:DNA-binding transcription factor activity, RNA polymerase II-specific"/>
    <property type="evidence" value="ECO:0007669"/>
    <property type="project" value="TreeGrafter"/>
</dbReference>
<evidence type="ECO:0000259" key="11">
    <source>
        <dbReference type="PROSITE" id="PS50023"/>
    </source>
</evidence>
<evidence type="ECO:0000256" key="7">
    <source>
        <dbReference type="ARBA" id="ARBA00023155"/>
    </source>
</evidence>
<dbReference type="SMART" id="SM00132">
    <property type="entry name" value="LIM"/>
    <property type="match status" value="1"/>
</dbReference>
<keyword evidence="3" id="KW-0677">Repeat</keyword>
<dbReference type="FunFam" id="2.10.110.10:FF:000006">
    <property type="entry name" value="LIM homeobox transcription factor 1-beta"/>
    <property type="match status" value="1"/>
</dbReference>
<dbReference type="OMA" id="YIRYAIY"/>
<reference evidence="13" key="1">
    <citation type="journal article" date="2006" name="Science">
        <title>Ancient noncoding elements conserved in the human genome.</title>
        <authorList>
            <person name="Venkatesh B."/>
            <person name="Kirkness E.F."/>
            <person name="Loh Y.H."/>
            <person name="Halpern A.L."/>
            <person name="Lee A.P."/>
            <person name="Johnson J."/>
            <person name="Dandona N."/>
            <person name="Viswanathan L.D."/>
            <person name="Tay A."/>
            <person name="Venter J.C."/>
            <person name="Strausberg R.L."/>
            <person name="Brenner S."/>
        </authorList>
    </citation>
    <scope>NUCLEOTIDE SEQUENCE [LARGE SCALE GENOMIC DNA]</scope>
</reference>
<accession>A0A4W3GT07</accession>
<keyword evidence="13" id="KW-1185">Reference proteome</keyword>
<dbReference type="PANTHER" id="PTHR24208:SF118">
    <property type="entry name" value="LIM HOMEOBOX TRANSCRIPTION FACTOR 1-ALPHA"/>
    <property type="match status" value="1"/>
</dbReference>
<reference evidence="12" key="5">
    <citation type="submission" date="2025-09" db="UniProtKB">
        <authorList>
            <consortium name="Ensembl"/>
        </authorList>
    </citation>
    <scope>IDENTIFICATION</scope>
</reference>
<dbReference type="InParanoid" id="A0A4W3GT07"/>
<evidence type="ECO:0000256" key="5">
    <source>
        <dbReference type="ARBA" id="ARBA00023038"/>
    </source>
</evidence>
<dbReference type="SUPFAM" id="SSF57716">
    <property type="entry name" value="Glucocorticoid receptor-like (DNA-binding domain)"/>
    <property type="match status" value="1"/>
</dbReference>
<dbReference type="AlphaFoldDB" id="A0A4W3GT07"/>
<dbReference type="GO" id="GO:0030182">
    <property type="term" value="P:neuron differentiation"/>
    <property type="evidence" value="ECO:0007669"/>
    <property type="project" value="TreeGrafter"/>
</dbReference>
<dbReference type="GeneTree" id="ENSGT00970000198352"/>
<comment type="subcellular location">
    <subcellularLocation>
        <location evidence="1">Nucleus</location>
    </subcellularLocation>
</comment>
<reference evidence="13" key="3">
    <citation type="journal article" date="2014" name="Nature">
        <title>Elephant shark genome provides unique insights into gnathostome evolution.</title>
        <authorList>
            <consortium name="International Elephant Shark Genome Sequencing Consortium"/>
            <person name="Venkatesh B."/>
            <person name="Lee A.P."/>
            <person name="Ravi V."/>
            <person name="Maurya A.K."/>
            <person name="Lian M.M."/>
            <person name="Swann J.B."/>
            <person name="Ohta Y."/>
            <person name="Flajnik M.F."/>
            <person name="Sutoh Y."/>
            <person name="Kasahara M."/>
            <person name="Hoon S."/>
            <person name="Gangu V."/>
            <person name="Roy S.W."/>
            <person name="Irimia M."/>
            <person name="Korzh V."/>
            <person name="Kondrychyn I."/>
            <person name="Lim Z.W."/>
            <person name="Tay B.H."/>
            <person name="Tohari S."/>
            <person name="Kong K.W."/>
            <person name="Ho S."/>
            <person name="Lorente-Galdos B."/>
            <person name="Quilez J."/>
            <person name="Marques-Bonet T."/>
            <person name="Raney B.J."/>
            <person name="Ingham P.W."/>
            <person name="Tay A."/>
            <person name="Hillier L.W."/>
            <person name="Minx P."/>
            <person name="Boehm T."/>
            <person name="Wilson R.K."/>
            <person name="Brenner S."/>
            <person name="Warren W.C."/>
        </authorList>
    </citation>
    <scope>NUCLEOTIDE SEQUENCE [LARGE SCALE GENOMIC DNA]</scope>
</reference>
<feature type="domain" description="LIM zinc-binding" evidence="11">
    <location>
        <begin position="31"/>
        <end position="86"/>
    </location>
</feature>
<dbReference type="InterPro" id="IPR001781">
    <property type="entry name" value="Znf_LIM"/>
</dbReference>
<dbReference type="PROSITE" id="PS00478">
    <property type="entry name" value="LIM_DOMAIN_1"/>
    <property type="match status" value="1"/>
</dbReference>
<dbReference type="PANTHER" id="PTHR24208">
    <property type="entry name" value="LIM/HOMEOBOX PROTEIN LHX"/>
    <property type="match status" value="1"/>
</dbReference>
<dbReference type="Pfam" id="PF00412">
    <property type="entry name" value="LIM"/>
    <property type="match status" value="1"/>
</dbReference>
<organism evidence="12 13">
    <name type="scientific">Callorhinchus milii</name>
    <name type="common">Ghost shark</name>
    <dbReference type="NCBI Taxonomy" id="7868"/>
    <lineage>
        <taxon>Eukaryota</taxon>
        <taxon>Metazoa</taxon>
        <taxon>Chordata</taxon>
        <taxon>Craniata</taxon>
        <taxon>Vertebrata</taxon>
        <taxon>Chondrichthyes</taxon>
        <taxon>Holocephali</taxon>
        <taxon>Chimaeriformes</taxon>
        <taxon>Callorhinchidae</taxon>
        <taxon>Callorhinchus</taxon>
    </lineage>
</organism>
<reference evidence="13" key="2">
    <citation type="journal article" date="2007" name="PLoS Biol.">
        <title>Survey sequencing and comparative analysis of the elephant shark (Callorhinchus milii) genome.</title>
        <authorList>
            <person name="Venkatesh B."/>
            <person name="Kirkness E.F."/>
            <person name="Loh Y.H."/>
            <person name="Halpern A.L."/>
            <person name="Lee A.P."/>
            <person name="Johnson J."/>
            <person name="Dandona N."/>
            <person name="Viswanathan L.D."/>
            <person name="Tay A."/>
            <person name="Venter J.C."/>
            <person name="Strausberg R.L."/>
            <person name="Brenner S."/>
        </authorList>
    </citation>
    <scope>NUCLEOTIDE SEQUENCE [LARGE SCALE GENOMIC DNA]</scope>
</reference>
<sequence length="86" mass="9509">CEARGLTPPPPRATGTPLLFPGADSERGGREMCAGCSTAIADRFLLRANERSWHESCLKCAACLQPLSGTCYCRDRELYCKHDYQK</sequence>
<keyword evidence="7" id="KW-0371">Homeobox</keyword>
<reference evidence="12" key="4">
    <citation type="submission" date="2025-08" db="UniProtKB">
        <authorList>
            <consortium name="Ensembl"/>
        </authorList>
    </citation>
    <scope>IDENTIFICATION</scope>
</reference>
<dbReference type="InterPro" id="IPR050453">
    <property type="entry name" value="LIM_Homeobox_TF"/>
</dbReference>
<evidence type="ECO:0000313" key="13">
    <source>
        <dbReference type="Proteomes" id="UP000314986"/>
    </source>
</evidence>
<keyword evidence="8" id="KW-0539">Nucleus</keyword>
<dbReference type="PROSITE" id="PS50023">
    <property type="entry name" value="LIM_DOMAIN_2"/>
    <property type="match status" value="1"/>
</dbReference>
<evidence type="ECO:0000256" key="9">
    <source>
        <dbReference type="PROSITE-ProRule" id="PRU00125"/>
    </source>
</evidence>
<dbReference type="Ensembl" id="ENSCMIT00000007537.1">
    <property type="protein sequence ID" value="ENSCMIP00000007313.1"/>
    <property type="gene ID" value="ENSCMIG00000004037.1"/>
</dbReference>
<keyword evidence="4 9" id="KW-0862">Zinc</keyword>
<keyword evidence="5 9" id="KW-0440">LIM domain</keyword>
<dbReference type="Gene3D" id="2.10.110.10">
    <property type="entry name" value="Cysteine Rich Protein"/>
    <property type="match status" value="1"/>
</dbReference>
<name>A0A4W3GT07_CALMI</name>
<keyword evidence="2 9" id="KW-0479">Metal-binding</keyword>
<feature type="region of interest" description="Disordered" evidence="10">
    <location>
        <begin position="1"/>
        <end position="28"/>
    </location>
</feature>
<dbReference type="Proteomes" id="UP000314986">
    <property type="component" value="Unassembled WGS sequence"/>
</dbReference>
<keyword evidence="6" id="KW-0238">DNA-binding</keyword>
<evidence type="ECO:0000256" key="6">
    <source>
        <dbReference type="ARBA" id="ARBA00023125"/>
    </source>
</evidence>
<protein>
    <recommendedName>
        <fullName evidence="11">LIM zinc-binding domain-containing protein</fullName>
    </recommendedName>
</protein>
<evidence type="ECO:0000256" key="10">
    <source>
        <dbReference type="SAM" id="MobiDB-lite"/>
    </source>
</evidence>
<dbReference type="GO" id="GO:0046872">
    <property type="term" value="F:metal ion binding"/>
    <property type="evidence" value="ECO:0007669"/>
    <property type="project" value="UniProtKB-KW"/>
</dbReference>
<evidence type="ECO:0000256" key="4">
    <source>
        <dbReference type="ARBA" id="ARBA00022833"/>
    </source>
</evidence>
<dbReference type="STRING" id="7868.ENSCMIP00000007313"/>
<evidence type="ECO:0000256" key="2">
    <source>
        <dbReference type="ARBA" id="ARBA00022723"/>
    </source>
</evidence>
<evidence type="ECO:0000313" key="12">
    <source>
        <dbReference type="Ensembl" id="ENSCMIP00000007313.1"/>
    </source>
</evidence>